<name>A0ACD3A6U2_9AGAR</name>
<sequence length="256" mass="27976">MVVEEPEEDESSNKIVQTKDQKRLERIQFVALCWSLFMAGWNDATFGPLNPRIREFYNIGFVVVSLFFLLACLGFTIGAFVNIPLTDRYGFGKVIFFGSLCQVVAYAIQSIAPPWPVFLLAAVLNGAGLSVQDAQANGFVASLKTNPETKMGLLHAIYGGGALVAPLVATQFAQARHWSFHYIVSAGIAVSNAVFLGVVFKLKPLEVCLAQIGQPVTLEQDTSEKSTFKQIMGLRVVHLMAFFILVYVGVEVTFGG</sequence>
<dbReference type="EMBL" id="ML208691">
    <property type="protein sequence ID" value="TFK61130.1"/>
    <property type="molecule type" value="Genomic_DNA"/>
</dbReference>
<dbReference type="Proteomes" id="UP000308600">
    <property type="component" value="Unassembled WGS sequence"/>
</dbReference>
<protein>
    <submittedName>
        <fullName evidence="1">MFS general substrate transporter</fullName>
    </submittedName>
</protein>
<proteinExistence type="predicted"/>
<accession>A0ACD3A6U2</accession>
<keyword evidence="2" id="KW-1185">Reference proteome</keyword>
<evidence type="ECO:0000313" key="2">
    <source>
        <dbReference type="Proteomes" id="UP000308600"/>
    </source>
</evidence>
<feature type="non-terminal residue" evidence="1">
    <location>
        <position position="256"/>
    </location>
</feature>
<reference evidence="1 2" key="1">
    <citation type="journal article" date="2019" name="Nat. Ecol. Evol.">
        <title>Megaphylogeny resolves global patterns of mushroom evolution.</title>
        <authorList>
            <person name="Varga T."/>
            <person name="Krizsan K."/>
            <person name="Foldi C."/>
            <person name="Dima B."/>
            <person name="Sanchez-Garcia M."/>
            <person name="Sanchez-Ramirez S."/>
            <person name="Szollosi G.J."/>
            <person name="Szarkandi J.G."/>
            <person name="Papp V."/>
            <person name="Albert L."/>
            <person name="Andreopoulos W."/>
            <person name="Angelini C."/>
            <person name="Antonin V."/>
            <person name="Barry K.W."/>
            <person name="Bougher N.L."/>
            <person name="Buchanan P."/>
            <person name="Buyck B."/>
            <person name="Bense V."/>
            <person name="Catcheside P."/>
            <person name="Chovatia M."/>
            <person name="Cooper J."/>
            <person name="Damon W."/>
            <person name="Desjardin D."/>
            <person name="Finy P."/>
            <person name="Geml J."/>
            <person name="Haridas S."/>
            <person name="Hughes K."/>
            <person name="Justo A."/>
            <person name="Karasinski D."/>
            <person name="Kautmanova I."/>
            <person name="Kiss B."/>
            <person name="Kocsube S."/>
            <person name="Kotiranta H."/>
            <person name="LaButti K.M."/>
            <person name="Lechner B.E."/>
            <person name="Liimatainen K."/>
            <person name="Lipzen A."/>
            <person name="Lukacs Z."/>
            <person name="Mihaltcheva S."/>
            <person name="Morgado L.N."/>
            <person name="Niskanen T."/>
            <person name="Noordeloos M.E."/>
            <person name="Ohm R.A."/>
            <person name="Ortiz-Santana B."/>
            <person name="Ovrebo C."/>
            <person name="Racz N."/>
            <person name="Riley R."/>
            <person name="Savchenko A."/>
            <person name="Shiryaev A."/>
            <person name="Soop K."/>
            <person name="Spirin V."/>
            <person name="Szebenyi C."/>
            <person name="Tomsovsky M."/>
            <person name="Tulloss R.E."/>
            <person name="Uehling J."/>
            <person name="Grigoriev I.V."/>
            <person name="Vagvolgyi C."/>
            <person name="Papp T."/>
            <person name="Martin F.M."/>
            <person name="Miettinen O."/>
            <person name="Hibbett D.S."/>
            <person name="Nagy L.G."/>
        </authorList>
    </citation>
    <scope>NUCLEOTIDE SEQUENCE [LARGE SCALE GENOMIC DNA]</scope>
    <source>
        <strain evidence="1 2">NL-1719</strain>
    </source>
</reference>
<organism evidence="1 2">
    <name type="scientific">Pluteus cervinus</name>
    <dbReference type="NCBI Taxonomy" id="181527"/>
    <lineage>
        <taxon>Eukaryota</taxon>
        <taxon>Fungi</taxon>
        <taxon>Dikarya</taxon>
        <taxon>Basidiomycota</taxon>
        <taxon>Agaricomycotina</taxon>
        <taxon>Agaricomycetes</taxon>
        <taxon>Agaricomycetidae</taxon>
        <taxon>Agaricales</taxon>
        <taxon>Pluteineae</taxon>
        <taxon>Pluteaceae</taxon>
        <taxon>Pluteus</taxon>
    </lineage>
</organism>
<gene>
    <name evidence="1" type="ORF">BDN72DRAFT_828498</name>
</gene>
<evidence type="ECO:0000313" key="1">
    <source>
        <dbReference type="EMBL" id="TFK61130.1"/>
    </source>
</evidence>